<dbReference type="GO" id="GO:0008652">
    <property type="term" value="P:amino acid biosynthetic process"/>
    <property type="evidence" value="ECO:0007669"/>
    <property type="project" value="UniProtKB-KW"/>
</dbReference>
<dbReference type="SUPFAM" id="SSF103263">
    <property type="entry name" value="Chorismate synthase, AroC"/>
    <property type="match status" value="1"/>
</dbReference>
<dbReference type="PROSITE" id="PS00788">
    <property type="entry name" value="CHORISMATE_SYNTHASE_2"/>
    <property type="match status" value="1"/>
</dbReference>
<dbReference type="InterPro" id="IPR020541">
    <property type="entry name" value="Chorismate_synthase_CS"/>
</dbReference>
<comment type="subunit">
    <text evidence="11">Homotetramer.</text>
</comment>
<organism evidence="12 13">
    <name type="scientific">Merdimmobilis hominis</name>
    <dbReference type="NCBI Taxonomy" id="2897707"/>
    <lineage>
        <taxon>Bacteria</taxon>
        <taxon>Bacillati</taxon>
        <taxon>Bacillota</taxon>
        <taxon>Clostridia</taxon>
        <taxon>Eubacteriales</taxon>
        <taxon>Oscillospiraceae</taxon>
        <taxon>Merdimmobilis</taxon>
    </lineage>
</organism>
<dbReference type="HAMAP" id="MF_00300">
    <property type="entry name" value="Chorismate_synth"/>
    <property type="match status" value="1"/>
</dbReference>
<keyword evidence="7 11" id="KW-0274">FAD</keyword>
<sequence length="379" mass="40906">MKSSTGQCLELTLFGESHSASIGAILNGMPAGVPVDEAEIDRQMDKRRAKGNISTKRHEADRVIIESGIFNGYTTGTPIGLRIENTVQRSKDYEEAKFLPRPSHADYTAFLRYGGYQDYRGGGHFSGRLTAPIVAAGAICMQALARRGILIGSHIRTLHTLSDRPFSTDEALLRGEIAQMNDADIAVLDEAVRVQMIERMEAAAKAGDSVGGTVETAIVGLPGGIGEPFFGSVESRLSAFLFSIPAVKGVIFGAGDQMCAMYGSEANDPFYMKDGKVSTKTNHNGGINGGITNGMPVRFTTMIKPTPSIFLPQETVDLQTGEDAALQIHGRHDPAIIHRARVVLDSAAAIVMLDLLIERFGPEWVAEPKKEAFPWQNTD</sequence>
<dbReference type="Gene3D" id="3.60.150.10">
    <property type="entry name" value="Chorismate synthase AroC"/>
    <property type="match status" value="1"/>
</dbReference>
<evidence type="ECO:0000256" key="11">
    <source>
        <dbReference type="HAMAP-Rule" id="MF_00300"/>
    </source>
</evidence>
<dbReference type="CDD" id="cd07304">
    <property type="entry name" value="Chorismate_synthase"/>
    <property type="match status" value="1"/>
</dbReference>
<evidence type="ECO:0000256" key="7">
    <source>
        <dbReference type="ARBA" id="ARBA00022827"/>
    </source>
</evidence>
<keyword evidence="5 11" id="KW-0285">Flavoprotein</keyword>
<dbReference type="GO" id="GO:0005829">
    <property type="term" value="C:cytosol"/>
    <property type="evidence" value="ECO:0007669"/>
    <property type="project" value="TreeGrafter"/>
</dbReference>
<comment type="cofactor">
    <cofactor evidence="11">
        <name>FMNH2</name>
        <dbReference type="ChEBI" id="CHEBI:57618"/>
    </cofactor>
    <text evidence="11">Reduced FMN (FMNH(2)).</text>
</comment>
<keyword evidence="13" id="KW-1185">Reference proteome</keyword>
<dbReference type="PANTHER" id="PTHR21085:SF0">
    <property type="entry name" value="CHORISMATE SYNTHASE"/>
    <property type="match status" value="1"/>
</dbReference>
<dbReference type="EMBL" id="JACJKY010000019">
    <property type="protein sequence ID" value="MBM6921572.1"/>
    <property type="molecule type" value="Genomic_DNA"/>
</dbReference>
<protein>
    <recommendedName>
        <fullName evidence="3 11">Chorismate synthase</fullName>
        <shortName evidence="11">CS</shortName>
        <ecNumber evidence="3 11">4.2.3.5</ecNumber>
    </recommendedName>
    <alternativeName>
        <fullName evidence="11">5-enolpyruvylshikimate-3-phosphate phospholyase</fullName>
    </alternativeName>
</protein>
<feature type="binding site" evidence="11">
    <location>
        <position position="47"/>
    </location>
    <ligand>
        <name>NADP(+)</name>
        <dbReference type="ChEBI" id="CHEBI:58349"/>
    </ligand>
</feature>
<evidence type="ECO:0000256" key="6">
    <source>
        <dbReference type="ARBA" id="ARBA00022643"/>
    </source>
</evidence>
<evidence type="ECO:0000256" key="5">
    <source>
        <dbReference type="ARBA" id="ARBA00022630"/>
    </source>
</evidence>
<dbReference type="NCBIfam" id="NF003793">
    <property type="entry name" value="PRK05382.1"/>
    <property type="match status" value="1"/>
</dbReference>
<evidence type="ECO:0000256" key="9">
    <source>
        <dbReference type="ARBA" id="ARBA00023141"/>
    </source>
</evidence>
<proteinExistence type="inferred from homology"/>
<reference evidence="12" key="1">
    <citation type="submission" date="2020-08" db="EMBL/GenBank/DDBJ databases">
        <authorList>
            <person name="Cejkova D."/>
            <person name="Kubasova T."/>
            <person name="Jahodarova E."/>
            <person name="Rychlik I."/>
        </authorList>
    </citation>
    <scope>NUCLEOTIDE SEQUENCE</scope>
    <source>
        <strain evidence="12">An559</strain>
    </source>
</reference>
<evidence type="ECO:0000256" key="3">
    <source>
        <dbReference type="ARBA" id="ARBA00013036"/>
    </source>
</evidence>
<keyword evidence="10 11" id="KW-0456">Lyase</keyword>
<evidence type="ECO:0000256" key="2">
    <source>
        <dbReference type="ARBA" id="ARBA00008014"/>
    </source>
</evidence>
<keyword evidence="9 11" id="KW-0057">Aromatic amino acid biosynthesis</keyword>
<dbReference type="PIRSF" id="PIRSF001456">
    <property type="entry name" value="Chorismate_synth"/>
    <property type="match status" value="1"/>
</dbReference>
<dbReference type="PANTHER" id="PTHR21085">
    <property type="entry name" value="CHORISMATE SYNTHASE"/>
    <property type="match status" value="1"/>
</dbReference>
<evidence type="ECO:0000313" key="13">
    <source>
        <dbReference type="Proteomes" id="UP000774750"/>
    </source>
</evidence>
<dbReference type="RefSeq" id="WP_204447644.1">
    <property type="nucleotide sequence ID" value="NZ_JACJKY010000019.1"/>
</dbReference>
<feature type="binding site" evidence="11">
    <location>
        <position position="331"/>
    </location>
    <ligand>
        <name>FMN</name>
        <dbReference type="ChEBI" id="CHEBI:58210"/>
    </ligand>
</feature>
<comment type="pathway">
    <text evidence="1 11">Metabolic intermediate biosynthesis; chorismate biosynthesis; chorismate from D-erythrose 4-phosphate and phosphoenolpyruvate: step 7/7.</text>
</comment>
<evidence type="ECO:0000256" key="10">
    <source>
        <dbReference type="ARBA" id="ARBA00023239"/>
    </source>
</evidence>
<feature type="binding site" evidence="11">
    <location>
        <begin position="124"/>
        <end position="126"/>
    </location>
    <ligand>
        <name>FMN</name>
        <dbReference type="ChEBI" id="CHEBI:58210"/>
    </ligand>
</feature>
<feature type="binding site" evidence="11">
    <location>
        <position position="289"/>
    </location>
    <ligand>
        <name>FMN</name>
        <dbReference type="ChEBI" id="CHEBI:58210"/>
    </ligand>
</feature>
<comment type="caution">
    <text evidence="12">The sequence shown here is derived from an EMBL/GenBank/DDBJ whole genome shotgun (WGS) entry which is preliminary data.</text>
</comment>
<comment type="function">
    <text evidence="11">Catalyzes the anti-1,4-elimination of the C-3 phosphate and the C-6 proR hydrogen from 5-enolpyruvylshikimate-3-phosphate (EPSP) to yield chorismate, which is the branch point compound that serves as the starting substrate for the three terminal pathways of aromatic amino acid biosynthesis. This reaction introduces a second double bond into the aromatic ring system.</text>
</comment>
<dbReference type="AlphaFoldDB" id="A0A938X6U9"/>
<evidence type="ECO:0000256" key="4">
    <source>
        <dbReference type="ARBA" id="ARBA00022605"/>
    </source>
</evidence>
<evidence type="ECO:0000256" key="1">
    <source>
        <dbReference type="ARBA" id="ARBA00005044"/>
    </source>
</evidence>
<reference evidence="12" key="2">
    <citation type="journal article" date="2021" name="Sci. Rep.">
        <title>The distribution of antibiotic resistance genes in chicken gut microbiota commensals.</title>
        <authorList>
            <person name="Juricova H."/>
            <person name="Matiasovicova J."/>
            <person name="Kubasova T."/>
            <person name="Cejkova D."/>
            <person name="Rychlik I."/>
        </authorList>
    </citation>
    <scope>NUCLEOTIDE SEQUENCE</scope>
    <source>
        <strain evidence="12">An559</strain>
    </source>
</reference>
<comment type="similarity">
    <text evidence="2 11">Belongs to the chorismate synthase family.</text>
</comment>
<keyword evidence="8 11" id="KW-0521">NADP</keyword>
<dbReference type="GO" id="GO:0004107">
    <property type="term" value="F:chorismate synthase activity"/>
    <property type="evidence" value="ECO:0007669"/>
    <property type="project" value="UniProtKB-UniRule"/>
</dbReference>
<dbReference type="InterPro" id="IPR000453">
    <property type="entry name" value="Chorismate_synth"/>
</dbReference>
<gene>
    <name evidence="11 12" type="primary">aroC</name>
    <name evidence="12" type="ORF">H6A12_10435</name>
</gene>
<evidence type="ECO:0000256" key="8">
    <source>
        <dbReference type="ARBA" id="ARBA00022857"/>
    </source>
</evidence>
<comment type="catalytic activity">
    <reaction evidence="11">
        <text>5-O-(1-carboxyvinyl)-3-phosphoshikimate = chorismate + phosphate</text>
        <dbReference type="Rhea" id="RHEA:21020"/>
        <dbReference type="ChEBI" id="CHEBI:29748"/>
        <dbReference type="ChEBI" id="CHEBI:43474"/>
        <dbReference type="ChEBI" id="CHEBI:57701"/>
        <dbReference type="EC" id="4.2.3.5"/>
    </reaction>
</comment>
<dbReference type="Pfam" id="PF01264">
    <property type="entry name" value="Chorismate_synt"/>
    <property type="match status" value="1"/>
</dbReference>
<dbReference type="InterPro" id="IPR035904">
    <property type="entry name" value="Chorismate_synth_AroC_sf"/>
</dbReference>
<dbReference type="Proteomes" id="UP000774750">
    <property type="component" value="Unassembled WGS sequence"/>
</dbReference>
<dbReference type="GO" id="GO:0009073">
    <property type="term" value="P:aromatic amino acid family biosynthetic process"/>
    <property type="evidence" value="ECO:0007669"/>
    <property type="project" value="UniProtKB-KW"/>
</dbReference>
<comment type="caution">
    <text evidence="11">Lacks conserved residue(s) required for the propagation of feature annotation.</text>
</comment>
<dbReference type="GO" id="GO:0010181">
    <property type="term" value="F:FMN binding"/>
    <property type="evidence" value="ECO:0007669"/>
    <property type="project" value="TreeGrafter"/>
</dbReference>
<name>A0A938X6U9_9FIRM</name>
<feature type="binding site" evidence="11">
    <location>
        <begin position="304"/>
        <end position="308"/>
    </location>
    <ligand>
        <name>FMN</name>
        <dbReference type="ChEBI" id="CHEBI:58210"/>
    </ligand>
</feature>
<accession>A0A938X6U9</accession>
<keyword evidence="6 11" id="KW-0288">FMN</keyword>
<evidence type="ECO:0000313" key="12">
    <source>
        <dbReference type="EMBL" id="MBM6921572.1"/>
    </source>
</evidence>
<keyword evidence="4 11" id="KW-0028">Amino-acid biosynthesis</keyword>
<dbReference type="GO" id="GO:0009423">
    <property type="term" value="P:chorismate biosynthetic process"/>
    <property type="evidence" value="ECO:0007669"/>
    <property type="project" value="UniProtKB-UniRule"/>
</dbReference>
<dbReference type="EC" id="4.2.3.5" evidence="3 11"/>
<dbReference type="NCBIfam" id="TIGR00033">
    <property type="entry name" value="aroC"/>
    <property type="match status" value="1"/>
</dbReference>